<dbReference type="EMBL" id="CM042042">
    <property type="protein sequence ID" value="KAI3703231.1"/>
    <property type="molecule type" value="Genomic_DNA"/>
</dbReference>
<reference evidence="1 2" key="2">
    <citation type="journal article" date="2022" name="Mol. Ecol. Resour.">
        <title>The genomes of chicory, endive, great burdock and yacon provide insights into Asteraceae paleo-polyploidization history and plant inulin production.</title>
        <authorList>
            <person name="Fan W."/>
            <person name="Wang S."/>
            <person name="Wang H."/>
            <person name="Wang A."/>
            <person name="Jiang F."/>
            <person name="Liu H."/>
            <person name="Zhao H."/>
            <person name="Xu D."/>
            <person name="Zhang Y."/>
        </authorList>
    </citation>
    <scope>NUCLEOTIDE SEQUENCE [LARGE SCALE GENOMIC DNA]</scope>
    <source>
        <strain evidence="2">cv. Yunnan</strain>
        <tissue evidence="1">Leaves</tissue>
    </source>
</reference>
<evidence type="ECO:0000313" key="2">
    <source>
        <dbReference type="Proteomes" id="UP001056120"/>
    </source>
</evidence>
<evidence type="ECO:0000313" key="1">
    <source>
        <dbReference type="EMBL" id="KAI3703231.1"/>
    </source>
</evidence>
<protein>
    <submittedName>
        <fullName evidence="1">Uncharacterized protein</fullName>
    </submittedName>
</protein>
<name>A0ACB9A0G1_9ASTR</name>
<organism evidence="1 2">
    <name type="scientific">Smallanthus sonchifolius</name>
    <dbReference type="NCBI Taxonomy" id="185202"/>
    <lineage>
        <taxon>Eukaryota</taxon>
        <taxon>Viridiplantae</taxon>
        <taxon>Streptophyta</taxon>
        <taxon>Embryophyta</taxon>
        <taxon>Tracheophyta</taxon>
        <taxon>Spermatophyta</taxon>
        <taxon>Magnoliopsida</taxon>
        <taxon>eudicotyledons</taxon>
        <taxon>Gunneridae</taxon>
        <taxon>Pentapetalae</taxon>
        <taxon>asterids</taxon>
        <taxon>campanulids</taxon>
        <taxon>Asterales</taxon>
        <taxon>Asteraceae</taxon>
        <taxon>Asteroideae</taxon>
        <taxon>Heliantheae alliance</taxon>
        <taxon>Millerieae</taxon>
        <taxon>Smallanthus</taxon>
    </lineage>
</organism>
<dbReference type="Proteomes" id="UP001056120">
    <property type="component" value="Linkage Group LG25"/>
</dbReference>
<keyword evidence="2" id="KW-1185">Reference proteome</keyword>
<comment type="caution">
    <text evidence="1">The sequence shown here is derived from an EMBL/GenBank/DDBJ whole genome shotgun (WGS) entry which is preliminary data.</text>
</comment>
<accession>A0ACB9A0G1</accession>
<reference evidence="2" key="1">
    <citation type="journal article" date="2022" name="Mol. Ecol. Resour.">
        <title>The genomes of chicory, endive, great burdock and yacon provide insights into Asteraceae palaeo-polyploidization history and plant inulin production.</title>
        <authorList>
            <person name="Fan W."/>
            <person name="Wang S."/>
            <person name="Wang H."/>
            <person name="Wang A."/>
            <person name="Jiang F."/>
            <person name="Liu H."/>
            <person name="Zhao H."/>
            <person name="Xu D."/>
            <person name="Zhang Y."/>
        </authorList>
    </citation>
    <scope>NUCLEOTIDE SEQUENCE [LARGE SCALE GENOMIC DNA]</scope>
    <source>
        <strain evidence="2">cv. Yunnan</strain>
    </source>
</reference>
<gene>
    <name evidence="1" type="ORF">L1987_73156</name>
</gene>
<sequence>MTNLGHLHSSQTSWIQDKAAKEIKETTRTNVEEFANNMSEERLEKMLYLHASLNKTLKTYHAVPVSVTSAYNRFRAHK</sequence>
<proteinExistence type="predicted"/>